<feature type="compositionally biased region" description="Polar residues" evidence="2">
    <location>
        <begin position="9"/>
        <end position="28"/>
    </location>
</feature>
<protein>
    <submittedName>
        <fullName evidence="3">Purine-cytosine permease-like protein</fullName>
    </submittedName>
</protein>
<accession>A0A9Q8Z4V0</accession>
<dbReference type="VEuPathDB" id="FungiDB:yc1106_03606"/>
<reference evidence="3" key="1">
    <citation type="submission" date="2021-12" db="EMBL/GenBank/DDBJ databases">
        <title>Curvularia clavata genome.</title>
        <authorList>
            <person name="Cao Y."/>
        </authorList>
    </citation>
    <scope>NUCLEOTIDE SEQUENCE</scope>
    <source>
        <strain evidence="3">Yc1106</strain>
    </source>
</reference>
<dbReference type="Proteomes" id="UP001056012">
    <property type="component" value="Chromosome 2"/>
</dbReference>
<feature type="region of interest" description="Disordered" evidence="2">
    <location>
        <begin position="264"/>
        <end position="283"/>
    </location>
</feature>
<feature type="region of interest" description="Disordered" evidence="2">
    <location>
        <begin position="1"/>
        <end position="31"/>
    </location>
</feature>
<dbReference type="EMBL" id="CP089275">
    <property type="protein sequence ID" value="USP76332.1"/>
    <property type="molecule type" value="Genomic_DNA"/>
</dbReference>
<evidence type="ECO:0000313" key="3">
    <source>
        <dbReference type="EMBL" id="USP76332.1"/>
    </source>
</evidence>
<dbReference type="OrthoDB" id="3777260at2759"/>
<dbReference type="AlphaFoldDB" id="A0A9Q8Z4V0"/>
<evidence type="ECO:0000313" key="4">
    <source>
        <dbReference type="Proteomes" id="UP001056012"/>
    </source>
</evidence>
<feature type="compositionally biased region" description="Basic and acidic residues" evidence="2">
    <location>
        <begin position="271"/>
        <end position="281"/>
    </location>
</feature>
<evidence type="ECO:0000256" key="1">
    <source>
        <dbReference type="SAM" id="Coils"/>
    </source>
</evidence>
<organism evidence="3 4">
    <name type="scientific">Curvularia clavata</name>
    <dbReference type="NCBI Taxonomy" id="95742"/>
    <lineage>
        <taxon>Eukaryota</taxon>
        <taxon>Fungi</taxon>
        <taxon>Dikarya</taxon>
        <taxon>Ascomycota</taxon>
        <taxon>Pezizomycotina</taxon>
        <taxon>Dothideomycetes</taxon>
        <taxon>Pleosporomycetidae</taxon>
        <taxon>Pleosporales</taxon>
        <taxon>Pleosporineae</taxon>
        <taxon>Pleosporaceae</taxon>
        <taxon>Curvularia</taxon>
    </lineage>
</organism>
<keyword evidence="4" id="KW-1185">Reference proteome</keyword>
<proteinExistence type="predicted"/>
<keyword evidence="1" id="KW-0175">Coiled coil</keyword>
<gene>
    <name evidence="3" type="ORF">yc1106_03606</name>
</gene>
<sequence length="455" mass="51157">MADDEAATTLWSFDGSSDEMASNNPIKSPSRDSFSELTLLMRAKKPYTLSSKSTRLPPIASGHSISSNCTIASENPLSLPPKSANAPETVAEFLQQQELSASSVSQVELARKFRSEKRIPSWDIYSATTTHNSEGFPIQLENPLAQNNEKELGSMKENIMILERTVMALKRSKEALREANGNTESILDKLKYENVIKKDQISAMSRSLAEKEMTVKNQQLDIDELKRKLANSETQLKELSNVAVERDYLQQTIEKLTRELDEAVQAKSSAQHHETQSKDLADTTTKQNKVIADLREKLVEAKLKNIELEDDIQDLKRLSNETELTDLNAKLRQKMVECDRQRNQLKTVEAQLQHCQDRLKDITNNGMSLQGAVHLVKPSAQAQLPKGVMSCSECYANNLACDSKATCHNCAEHNKSCARWRCSLKHKLGSCPLAPCKFPHDAQGWLVRYTDRPEW</sequence>
<feature type="coiled-coil region" evidence="1">
    <location>
        <begin position="145"/>
        <end position="179"/>
    </location>
</feature>
<name>A0A9Q8Z4V0_CURCL</name>
<evidence type="ECO:0000256" key="2">
    <source>
        <dbReference type="SAM" id="MobiDB-lite"/>
    </source>
</evidence>